<evidence type="ECO:0000313" key="1">
    <source>
        <dbReference type="EMBL" id="KAF2542706.1"/>
    </source>
</evidence>
<dbReference type="Proteomes" id="UP000712281">
    <property type="component" value="Unassembled WGS sequence"/>
</dbReference>
<proteinExistence type="predicted"/>
<accession>A0A8S9GER5</accession>
<protein>
    <submittedName>
        <fullName evidence="1">Uncharacterized protein</fullName>
    </submittedName>
</protein>
<evidence type="ECO:0000313" key="2">
    <source>
        <dbReference type="Proteomes" id="UP000712281"/>
    </source>
</evidence>
<dbReference type="AlphaFoldDB" id="A0A8S9GER5"/>
<reference evidence="1" key="1">
    <citation type="submission" date="2019-12" db="EMBL/GenBank/DDBJ databases">
        <title>Genome sequencing and annotation of Brassica cretica.</title>
        <authorList>
            <person name="Studholme D.J."/>
            <person name="Sarris P.F."/>
        </authorList>
    </citation>
    <scope>NUCLEOTIDE SEQUENCE</scope>
    <source>
        <strain evidence="1">PFS-001/15</strain>
        <tissue evidence="1">Leaf</tissue>
    </source>
</reference>
<organism evidence="1 2">
    <name type="scientific">Brassica cretica</name>
    <name type="common">Mustard</name>
    <dbReference type="NCBI Taxonomy" id="69181"/>
    <lineage>
        <taxon>Eukaryota</taxon>
        <taxon>Viridiplantae</taxon>
        <taxon>Streptophyta</taxon>
        <taxon>Embryophyta</taxon>
        <taxon>Tracheophyta</taxon>
        <taxon>Spermatophyta</taxon>
        <taxon>Magnoliopsida</taxon>
        <taxon>eudicotyledons</taxon>
        <taxon>Gunneridae</taxon>
        <taxon>Pentapetalae</taxon>
        <taxon>rosids</taxon>
        <taxon>malvids</taxon>
        <taxon>Brassicales</taxon>
        <taxon>Brassicaceae</taxon>
        <taxon>Brassiceae</taxon>
        <taxon>Brassica</taxon>
    </lineage>
</organism>
<dbReference type="EMBL" id="QGKW02002005">
    <property type="protein sequence ID" value="KAF2542706.1"/>
    <property type="molecule type" value="Genomic_DNA"/>
</dbReference>
<comment type="caution">
    <text evidence="1">The sequence shown here is derived from an EMBL/GenBank/DDBJ whole genome shotgun (WGS) entry which is preliminary data.</text>
</comment>
<gene>
    <name evidence="1" type="ORF">F2Q68_00029655</name>
</gene>
<name>A0A8S9GER5_BRACR</name>
<sequence>MLSFDSYHLSAAFLSSSSPLPDLTPSISVATRRSQLTGTVLFSGGFRRACACASLTFPLSLFTRILCALGFRSLIFNRRWPSHPLNKRYTVLKVDGSSASLVSVNLDALSNLPPDCSLQPNHILCRVLSLKRSLSDTHVPPVLVHRCLVASYPYVSTNDPSSADKAFPTVDVLTCDKTIPPSSSIKHYNSSSAQSGSALWYPSNVSLRSGWSMADVSPSSFTAWVRPMENIQDVSPSFSPAFVDKSFSISSSSSYEERRLPLYLLSVKGAKVSVSSPSILFSLNTIFLSCVAVSTGPEDANENTSGFLVGAGWSSTSQSKVTNSQLAAFVVQAPLTHSSSASNPLSSSYEDLSASVSFIFVFNAFYQRGCLIPSLCCNRTF</sequence>